<keyword evidence="1" id="KW-0479">Metal-binding</keyword>
<organism evidence="4 5">
    <name type="scientific">Striga hermonthica</name>
    <name type="common">Purple witchweed</name>
    <name type="synonym">Buchnera hermonthica</name>
    <dbReference type="NCBI Taxonomy" id="68872"/>
    <lineage>
        <taxon>Eukaryota</taxon>
        <taxon>Viridiplantae</taxon>
        <taxon>Streptophyta</taxon>
        <taxon>Embryophyta</taxon>
        <taxon>Tracheophyta</taxon>
        <taxon>Spermatophyta</taxon>
        <taxon>Magnoliopsida</taxon>
        <taxon>eudicotyledons</taxon>
        <taxon>Gunneridae</taxon>
        <taxon>Pentapetalae</taxon>
        <taxon>asterids</taxon>
        <taxon>lamiids</taxon>
        <taxon>Lamiales</taxon>
        <taxon>Orobanchaceae</taxon>
        <taxon>Buchnereae</taxon>
        <taxon>Striga</taxon>
    </lineage>
</organism>
<sequence length="640" mass="71374">SHSDSSPDTLDELIDIGLNQSDSVEITGYRMTNISPHSSSSHASTPKVDWEEYDQALLEGGLVEISKSPRVDSPRLDLFPRGIPFRLLDFPMYTTSPEILAEKEAGVEEGRKSFLKSPMGSIFVETYRKEVVKAFCKSPDFLDELVPTAIEYFDFAFSVWESAVANIELAGKVDKAALKETLPNPVGYADDDSLHDDRPWWSGIEARAIFEAGLSSQLVVPPTPLFGPINLVQQSGADHVGIEREVEQGTEPLVDEHNEEQGGADAEKPPQSSTTVMMLLTSRMLSLEFICSVLGLCPLCSFCFACLAVPADNAPDQEKEEYARWKKADEMAKCYILASLSNVLQHQQQSMNTIADMLLNLKELFGHQSRAARQEAMRILMNMTMREGTPVREHVLAMMAQLKELEVLGAFIDGETQVDIVLQSLPKCFEQFRLNYNMNKMLMTLPELVAELQAAEGLFRQKTQAMVAQRGEASTSKAPKGKKRKKKPKGKCYNCQQKGHWKANCPLSKKPKKGTPFALVVETCLAVLSTSTWCVDTRATDHVCNSLQGFQETKRLREGEVTIYLGDASRADVYLDFGLDRFLVLKDCLYVPSFRKNLISVSKLFMNGFSATFDNKVVIRFGKKFICSGSLVDNLYILES</sequence>
<feature type="non-terminal residue" evidence="4">
    <location>
        <position position="640"/>
    </location>
</feature>
<evidence type="ECO:0000313" key="5">
    <source>
        <dbReference type="Proteomes" id="UP001153555"/>
    </source>
</evidence>
<dbReference type="PANTHER" id="PTHR47592">
    <property type="entry name" value="PBF68 PROTEIN"/>
    <property type="match status" value="1"/>
</dbReference>
<dbReference type="AlphaFoldDB" id="A0A9N7NZT5"/>
<dbReference type="InterPro" id="IPR036875">
    <property type="entry name" value="Znf_CCHC_sf"/>
</dbReference>
<evidence type="ECO:0000256" key="1">
    <source>
        <dbReference type="PROSITE-ProRule" id="PRU00047"/>
    </source>
</evidence>
<dbReference type="SMART" id="SM00343">
    <property type="entry name" value="ZnF_C2HC"/>
    <property type="match status" value="1"/>
</dbReference>
<dbReference type="OrthoDB" id="8003956at2759"/>
<evidence type="ECO:0000256" key="2">
    <source>
        <dbReference type="SAM" id="MobiDB-lite"/>
    </source>
</evidence>
<dbReference type="InterPro" id="IPR054722">
    <property type="entry name" value="PolX-like_BBD"/>
</dbReference>
<dbReference type="GO" id="GO:0003676">
    <property type="term" value="F:nucleic acid binding"/>
    <property type="evidence" value="ECO:0007669"/>
    <property type="project" value="InterPro"/>
</dbReference>
<dbReference type="GO" id="GO:0008270">
    <property type="term" value="F:zinc ion binding"/>
    <property type="evidence" value="ECO:0007669"/>
    <property type="project" value="UniProtKB-KW"/>
</dbReference>
<accession>A0A9N7NZT5</accession>
<feature type="domain" description="CCHC-type" evidence="3">
    <location>
        <begin position="491"/>
        <end position="506"/>
    </location>
</feature>
<dbReference type="PROSITE" id="PS50158">
    <property type="entry name" value="ZF_CCHC"/>
    <property type="match status" value="1"/>
</dbReference>
<name>A0A9N7NZT5_STRHE</name>
<feature type="non-terminal residue" evidence="4">
    <location>
        <position position="1"/>
    </location>
</feature>
<keyword evidence="1" id="KW-0863">Zinc-finger</keyword>
<dbReference type="EMBL" id="CACSLK010034598">
    <property type="protein sequence ID" value="CAA0841984.1"/>
    <property type="molecule type" value="Genomic_DNA"/>
</dbReference>
<comment type="caution">
    <text evidence="4">The sequence shown here is derived from an EMBL/GenBank/DDBJ whole genome shotgun (WGS) entry which is preliminary data.</text>
</comment>
<dbReference type="PANTHER" id="PTHR47592:SF27">
    <property type="entry name" value="OS08G0421700 PROTEIN"/>
    <property type="match status" value="1"/>
</dbReference>
<evidence type="ECO:0000313" key="4">
    <source>
        <dbReference type="EMBL" id="CAA0841984.1"/>
    </source>
</evidence>
<keyword evidence="5" id="KW-1185">Reference proteome</keyword>
<reference evidence="4" key="1">
    <citation type="submission" date="2019-12" db="EMBL/GenBank/DDBJ databases">
        <authorList>
            <person name="Scholes J."/>
        </authorList>
    </citation>
    <scope>NUCLEOTIDE SEQUENCE</scope>
</reference>
<dbReference type="Pfam" id="PF00098">
    <property type="entry name" value="zf-CCHC"/>
    <property type="match status" value="1"/>
</dbReference>
<dbReference type="InterPro" id="IPR001878">
    <property type="entry name" value="Znf_CCHC"/>
</dbReference>
<feature type="region of interest" description="Disordered" evidence="2">
    <location>
        <begin position="469"/>
        <end position="492"/>
    </location>
</feature>
<protein>
    <recommendedName>
        <fullName evidence="3">CCHC-type domain-containing protein</fullName>
    </recommendedName>
</protein>
<dbReference type="SUPFAM" id="SSF57756">
    <property type="entry name" value="Retrovirus zinc finger-like domains"/>
    <property type="match status" value="1"/>
</dbReference>
<dbReference type="Pfam" id="PF22936">
    <property type="entry name" value="Pol_BBD"/>
    <property type="match status" value="1"/>
</dbReference>
<keyword evidence="1" id="KW-0862">Zinc</keyword>
<evidence type="ECO:0000259" key="3">
    <source>
        <dbReference type="PROSITE" id="PS50158"/>
    </source>
</evidence>
<dbReference type="Pfam" id="PF14223">
    <property type="entry name" value="Retrotran_gag_2"/>
    <property type="match status" value="1"/>
</dbReference>
<proteinExistence type="predicted"/>
<feature type="compositionally biased region" description="Basic residues" evidence="2">
    <location>
        <begin position="479"/>
        <end position="490"/>
    </location>
</feature>
<gene>
    <name evidence="4" type="ORF">SHERM_07857</name>
</gene>
<dbReference type="Proteomes" id="UP001153555">
    <property type="component" value="Unassembled WGS sequence"/>
</dbReference>
<dbReference type="Gene3D" id="4.10.60.10">
    <property type="entry name" value="Zinc finger, CCHC-type"/>
    <property type="match status" value="1"/>
</dbReference>